<accession>A0AAV9JCG5</accession>
<feature type="transmembrane region" description="Helical" evidence="9">
    <location>
        <begin position="308"/>
        <end position="326"/>
    </location>
</feature>
<keyword evidence="4 9" id="KW-0472">Membrane</keyword>
<keyword evidence="2 9" id="KW-0812">Transmembrane</keyword>
<feature type="transmembrane region" description="Helical" evidence="9">
    <location>
        <begin position="158"/>
        <end position="180"/>
    </location>
</feature>
<feature type="transmembrane region" description="Helical" evidence="9">
    <location>
        <begin position="103"/>
        <end position="121"/>
    </location>
</feature>
<feature type="transmembrane region" description="Helical" evidence="9">
    <location>
        <begin position="192"/>
        <end position="209"/>
    </location>
</feature>
<evidence type="ECO:0000256" key="4">
    <source>
        <dbReference type="ARBA" id="ARBA00023136"/>
    </source>
</evidence>
<dbReference type="PROSITE" id="PS50850">
    <property type="entry name" value="MFS"/>
    <property type="match status" value="1"/>
</dbReference>
<evidence type="ECO:0000259" key="10">
    <source>
        <dbReference type="PROSITE" id="PS50850"/>
    </source>
</evidence>
<evidence type="ECO:0000256" key="2">
    <source>
        <dbReference type="ARBA" id="ARBA00022692"/>
    </source>
</evidence>
<evidence type="ECO:0000313" key="12">
    <source>
        <dbReference type="Proteomes" id="UP001324427"/>
    </source>
</evidence>
<evidence type="ECO:0000256" key="9">
    <source>
        <dbReference type="SAM" id="Phobius"/>
    </source>
</evidence>
<dbReference type="SUPFAM" id="SSF103473">
    <property type="entry name" value="MFS general substrate transporter"/>
    <property type="match status" value="1"/>
</dbReference>
<dbReference type="PANTHER" id="PTHR23502">
    <property type="entry name" value="MAJOR FACILITATOR SUPERFAMILY"/>
    <property type="match status" value="1"/>
</dbReference>
<evidence type="ECO:0000256" key="8">
    <source>
        <dbReference type="ARBA" id="ARBA00077167"/>
    </source>
</evidence>
<dbReference type="GO" id="GO:0016020">
    <property type="term" value="C:membrane"/>
    <property type="evidence" value="ECO:0007669"/>
    <property type="project" value="UniProtKB-SubCell"/>
</dbReference>
<dbReference type="Gene3D" id="1.20.1250.20">
    <property type="entry name" value="MFS general substrate transporter like domains"/>
    <property type="match status" value="1"/>
</dbReference>
<dbReference type="PANTHER" id="PTHR23502:SF60">
    <property type="entry name" value="MAJOR FACILITATOR SUPERFAMILY (MFS) PROFILE DOMAIN-CONTAINING PROTEIN-RELATED"/>
    <property type="match status" value="1"/>
</dbReference>
<dbReference type="EMBL" id="JAVFHQ010000038">
    <property type="protein sequence ID" value="KAK4542778.1"/>
    <property type="molecule type" value="Genomic_DNA"/>
</dbReference>
<evidence type="ECO:0000256" key="6">
    <source>
        <dbReference type="ARBA" id="ARBA00053977"/>
    </source>
</evidence>
<comment type="subcellular location">
    <subcellularLocation>
        <location evidence="1">Membrane</location>
        <topology evidence="1">Multi-pass membrane protein</topology>
    </subcellularLocation>
</comment>
<evidence type="ECO:0000256" key="3">
    <source>
        <dbReference type="ARBA" id="ARBA00022989"/>
    </source>
</evidence>
<dbReference type="GO" id="GO:0022857">
    <property type="term" value="F:transmembrane transporter activity"/>
    <property type="evidence" value="ECO:0007669"/>
    <property type="project" value="InterPro"/>
</dbReference>
<dbReference type="CDD" id="cd17323">
    <property type="entry name" value="MFS_Tpo1_MDR_like"/>
    <property type="match status" value="1"/>
</dbReference>
<feature type="transmembrane region" description="Helical" evidence="9">
    <location>
        <begin position="439"/>
        <end position="460"/>
    </location>
</feature>
<evidence type="ECO:0000256" key="5">
    <source>
        <dbReference type="ARBA" id="ARBA00038347"/>
    </source>
</evidence>
<dbReference type="InterPro" id="IPR036259">
    <property type="entry name" value="MFS_trans_sf"/>
</dbReference>
<proteinExistence type="inferred from homology"/>
<dbReference type="Pfam" id="PF07690">
    <property type="entry name" value="MFS_1"/>
    <property type="match status" value="1"/>
</dbReference>
<dbReference type="InterPro" id="IPR011701">
    <property type="entry name" value="MFS"/>
</dbReference>
<evidence type="ECO:0000256" key="7">
    <source>
        <dbReference type="ARBA" id="ARBA00069139"/>
    </source>
</evidence>
<dbReference type="AlphaFoldDB" id="A0AAV9JCG5"/>
<evidence type="ECO:0000313" key="11">
    <source>
        <dbReference type="EMBL" id="KAK4542778.1"/>
    </source>
</evidence>
<protein>
    <recommendedName>
        <fullName evidence="7">Cercosporin MFS transporter CTB4</fullName>
    </recommendedName>
    <alternativeName>
        <fullName evidence="8">Cercosporin toxin biosynthesis cluster protein 4</fullName>
    </alternativeName>
</protein>
<keyword evidence="12" id="KW-1185">Reference proteome</keyword>
<comment type="caution">
    <text evidence="11">The sequence shown here is derived from an EMBL/GenBank/DDBJ whole genome shotgun (WGS) entry which is preliminary data.</text>
</comment>
<sequence>MPTPAAPPTLAASVALSIQTLSTSDPEKALTTITASQPIPDGHLVAFTQPTDPDNPKDWPSRTKWAVTSVLSATGFNRIMVSTIMAPALTTIAAEFHMNSTEANMSLSVYLLATAFGPLLIGPLSEMYGRAPVLHASNVWFVVWNLVCGFSNSKGMLIASRLLAGFGASAIYALGGGVLGDLWRPEQRGWSLSVYSLIPLLAPAVGPIIGGYLTEGASWRWVYWATSIIQGVLVIFCFLIFKETYAPLILERRARRLRRETGDERYYTVVARLHEGRSVRSIAQQSLTRPLRLLAFHPIIQAMASLSAFYYGILYIVITTFSTMYITVYGDTVATSGLHYIALTIGEMAGSLVGGPLMDVIYRRLKTKGGQGDIPEYRVPLILPGALIAPLGLFLYGWAIHYLAPWPVVDLGIVVTSFGLQIAGQAITAYIIDAYHDHVSSTIAAAQFLKSLTAFAFPLIAPKMYEALGYGWANSTLAFIGLGVGVPAPLLLWVYGAKLRGKNRSSY</sequence>
<dbReference type="InterPro" id="IPR020846">
    <property type="entry name" value="MFS_dom"/>
</dbReference>
<feature type="transmembrane region" description="Helical" evidence="9">
    <location>
        <begin position="472"/>
        <end position="495"/>
    </location>
</feature>
<feature type="transmembrane region" description="Helical" evidence="9">
    <location>
        <begin position="411"/>
        <end position="432"/>
    </location>
</feature>
<feature type="domain" description="Major facilitator superfamily (MFS) profile" evidence="10">
    <location>
        <begin position="67"/>
        <end position="500"/>
    </location>
</feature>
<comment type="function">
    <text evidence="6">MFS transporter; part of the gene cluster that mediates the biosynthesis of cercosporin, a light-activated, non-host-selective toxin. The perylenequinone chromophore of cercosporin absorbs light energy to attain an electronically-activated triplet state and produces active oxygen species such as the hydroxyl radical, superoxide, hydrogen peroxide or singlet oxygen upon reaction with oxygen molecules. These reactive oxygen species cause damage to various cellular components including lipids, proteins and nucleic acids. Responsible for secretion and accumulation of cercosporin, but does not play any roles in self-protection against the toxicity of cercosporin.</text>
</comment>
<keyword evidence="3 9" id="KW-1133">Transmembrane helix</keyword>
<dbReference type="FunFam" id="1.20.1250.20:FF:000011">
    <property type="entry name" value="MFS multidrug transporter, putative"/>
    <property type="match status" value="1"/>
</dbReference>
<dbReference type="Proteomes" id="UP001324427">
    <property type="component" value="Unassembled WGS sequence"/>
</dbReference>
<feature type="transmembrane region" description="Helical" evidence="9">
    <location>
        <begin position="379"/>
        <end position="399"/>
    </location>
</feature>
<feature type="transmembrane region" description="Helical" evidence="9">
    <location>
        <begin position="221"/>
        <end position="241"/>
    </location>
</feature>
<feature type="transmembrane region" description="Helical" evidence="9">
    <location>
        <begin position="338"/>
        <end position="358"/>
    </location>
</feature>
<gene>
    <name evidence="11" type="ORF">LTR36_006154</name>
</gene>
<organism evidence="11 12">
    <name type="scientific">Oleoguttula mirabilis</name>
    <dbReference type="NCBI Taxonomy" id="1507867"/>
    <lineage>
        <taxon>Eukaryota</taxon>
        <taxon>Fungi</taxon>
        <taxon>Dikarya</taxon>
        <taxon>Ascomycota</taxon>
        <taxon>Pezizomycotina</taxon>
        <taxon>Dothideomycetes</taxon>
        <taxon>Dothideomycetidae</taxon>
        <taxon>Mycosphaerellales</taxon>
        <taxon>Teratosphaeriaceae</taxon>
        <taxon>Oleoguttula</taxon>
    </lineage>
</organism>
<comment type="similarity">
    <text evidence="5">Belongs to the major facilitator superfamily. CAR1 family.</text>
</comment>
<evidence type="ECO:0000256" key="1">
    <source>
        <dbReference type="ARBA" id="ARBA00004141"/>
    </source>
</evidence>
<name>A0AAV9JCG5_9PEZI</name>
<reference evidence="11 12" key="1">
    <citation type="submission" date="2021-11" db="EMBL/GenBank/DDBJ databases">
        <title>Black yeast isolated from Biological Soil Crust.</title>
        <authorList>
            <person name="Kurbessoian T."/>
        </authorList>
    </citation>
    <scope>NUCLEOTIDE SEQUENCE [LARGE SCALE GENOMIC DNA]</scope>
    <source>
        <strain evidence="11 12">CCFEE 5522</strain>
    </source>
</reference>